<protein>
    <submittedName>
        <fullName evidence="1">Uncharacterized protein</fullName>
    </submittedName>
</protein>
<gene>
    <name evidence="1" type="ORF">HHK36_008207</name>
</gene>
<dbReference type="Proteomes" id="UP000655225">
    <property type="component" value="Unassembled WGS sequence"/>
</dbReference>
<accession>A0A835DMZ7</accession>
<proteinExistence type="predicted"/>
<sequence length="85" mass="9727">MERDPTNRWSSYFSSSMTSPSCLPVDKEYDRVVCGGTNNSRRWRNLLRRTSTRVATVKNPAGVLKFFEISDWIYTSKVMLVSSGV</sequence>
<keyword evidence="2" id="KW-1185">Reference proteome</keyword>
<comment type="caution">
    <text evidence="1">The sequence shown here is derived from an EMBL/GenBank/DDBJ whole genome shotgun (WGS) entry which is preliminary data.</text>
</comment>
<reference evidence="1 2" key="1">
    <citation type="submission" date="2020-04" db="EMBL/GenBank/DDBJ databases">
        <title>Plant Genome Project.</title>
        <authorList>
            <person name="Zhang R.-G."/>
        </authorList>
    </citation>
    <scope>NUCLEOTIDE SEQUENCE [LARGE SCALE GENOMIC DNA]</scope>
    <source>
        <strain evidence="1">YNK0</strain>
        <tissue evidence="1">Leaf</tissue>
    </source>
</reference>
<organism evidence="1 2">
    <name type="scientific">Tetracentron sinense</name>
    <name type="common">Spur-leaf</name>
    <dbReference type="NCBI Taxonomy" id="13715"/>
    <lineage>
        <taxon>Eukaryota</taxon>
        <taxon>Viridiplantae</taxon>
        <taxon>Streptophyta</taxon>
        <taxon>Embryophyta</taxon>
        <taxon>Tracheophyta</taxon>
        <taxon>Spermatophyta</taxon>
        <taxon>Magnoliopsida</taxon>
        <taxon>Trochodendrales</taxon>
        <taxon>Trochodendraceae</taxon>
        <taxon>Tetracentron</taxon>
    </lineage>
</organism>
<evidence type="ECO:0000313" key="2">
    <source>
        <dbReference type="Proteomes" id="UP000655225"/>
    </source>
</evidence>
<evidence type="ECO:0000313" key="1">
    <source>
        <dbReference type="EMBL" id="KAF8406127.1"/>
    </source>
</evidence>
<dbReference type="AlphaFoldDB" id="A0A835DMZ7"/>
<name>A0A835DMZ7_TETSI</name>
<dbReference type="EMBL" id="JABCRI010000005">
    <property type="protein sequence ID" value="KAF8406127.1"/>
    <property type="molecule type" value="Genomic_DNA"/>
</dbReference>